<dbReference type="Gene3D" id="3.30.1120.40">
    <property type="entry name" value="Stage V sporulation protein G"/>
    <property type="match status" value="1"/>
</dbReference>
<keyword evidence="1" id="KW-0132">Cell division</keyword>
<gene>
    <name evidence="4" type="ORF">UABAM_02481</name>
</gene>
<name>A0A5S9F2W7_UABAM</name>
<dbReference type="Pfam" id="PF04026">
    <property type="entry name" value="SpoVG"/>
    <property type="match status" value="1"/>
</dbReference>
<dbReference type="PANTHER" id="PTHR38429:SF1">
    <property type="entry name" value="SEPTATION PROTEIN SPOVG-RELATED"/>
    <property type="match status" value="1"/>
</dbReference>
<dbReference type="SUPFAM" id="SSF160537">
    <property type="entry name" value="SpoVG-like"/>
    <property type="match status" value="1"/>
</dbReference>
<protein>
    <submittedName>
        <fullName evidence="4">Stage V sporulation protein G</fullName>
    </submittedName>
</protein>
<accession>A0A5S9F2W7</accession>
<evidence type="ECO:0000313" key="4">
    <source>
        <dbReference type="EMBL" id="BBM84125.1"/>
    </source>
</evidence>
<evidence type="ECO:0000256" key="2">
    <source>
        <dbReference type="ARBA" id="ARBA00023210"/>
    </source>
</evidence>
<dbReference type="AlphaFoldDB" id="A0A5S9F2W7"/>
<proteinExistence type="predicted"/>
<evidence type="ECO:0000256" key="3">
    <source>
        <dbReference type="ARBA" id="ARBA00023306"/>
    </source>
</evidence>
<dbReference type="GO" id="GO:0030435">
    <property type="term" value="P:sporulation resulting in formation of a cellular spore"/>
    <property type="evidence" value="ECO:0007669"/>
    <property type="project" value="InterPro"/>
</dbReference>
<dbReference type="GO" id="GO:0000917">
    <property type="term" value="P:division septum assembly"/>
    <property type="evidence" value="ECO:0007669"/>
    <property type="project" value="UniProtKB-KW"/>
</dbReference>
<evidence type="ECO:0000313" key="5">
    <source>
        <dbReference type="Proteomes" id="UP000326354"/>
    </source>
</evidence>
<dbReference type="EMBL" id="AP019860">
    <property type="protein sequence ID" value="BBM84125.1"/>
    <property type="molecule type" value="Genomic_DNA"/>
</dbReference>
<dbReference type="KEGG" id="uam:UABAM_02481"/>
<dbReference type="InterPro" id="IPR036751">
    <property type="entry name" value="SpoVG_sf"/>
</dbReference>
<sequence length="129" mass="14374">MEITEVKVKVVESKNDRLQAFCSITIDNCFVIRDLKIIEGAKGAFVAMPSRKIMGKCPHCSAKNHIKARFCNECGVQLTEGDKAKGAKLHADIAHPINSECRNLLQDKILEVYEKEKAIFLQQFAGQPA</sequence>
<dbReference type="Proteomes" id="UP000326354">
    <property type="component" value="Chromosome"/>
</dbReference>
<keyword evidence="3" id="KW-0131">Cell cycle</keyword>
<dbReference type="OrthoDB" id="9796286at2"/>
<reference evidence="4 5" key="1">
    <citation type="submission" date="2019-08" db="EMBL/GenBank/DDBJ databases">
        <title>Complete genome sequence of Candidatus Uab amorphum.</title>
        <authorList>
            <person name="Shiratori T."/>
            <person name="Suzuki S."/>
            <person name="Kakizawa Y."/>
            <person name="Ishida K."/>
        </authorList>
    </citation>
    <scope>NUCLEOTIDE SEQUENCE [LARGE SCALE GENOMIC DNA]</scope>
    <source>
        <strain evidence="4 5">SRT547</strain>
    </source>
</reference>
<dbReference type="RefSeq" id="WP_151968300.1">
    <property type="nucleotide sequence ID" value="NZ_AP019860.1"/>
</dbReference>
<keyword evidence="5" id="KW-1185">Reference proteome</keyword>
<keyword evidence="2" id="KW-0717">Septation</keyword>
<evidence type="ECO:0000256" key="1">
    <source>
        <dbReference type="ARBA" id="ARBA00022618"/>
    </source>
</evidence>
<organism evidence="4 5">
    <name type="scientific">Uabimicrobium amorphum</name>
    <dbReference type="NCBI Taxonomy" id="2596890"/>
    <lineage>
        <taxon>Bacteria</taxon>
        <taxon>Pseudomonadati</taxon>
        <taxon>Planctomycetota</taxon>
        <taxon>Candidatus Uabimicrobiia</taxon>
        <taxon>Candidatus Uabimicrobiales</taxon>
        <taxon>Candidatus Uabimicrobiaceae</taxon>
        <taxon>Candidatus Uabimicrobium</taxon>
    </lineage>
</organism>
<dbReference type="InterPro" id="IPR007170">
    <property type="entry name" value="SpoVG"/>
</dbReference>
<dbReference type="PANTHER" id="PTHR38429">
    <property type="entry name" value="SEPTATION PROTEIN SPOVG-RELATED"/>
    <property type="match status" value="1"/>
</dbReference>